<dbReference type="GO" id="GO:0031956">
    <property type="term" value="F:medium-chain fatty acid-CoA ligase activity"/>
    <property type="evidence" value="ECO:0007669"/>
    <property type="project" value="TreeGrafter"/>
</dbReference>
<reference evidence="5" key="1">
    <citation type="submission" date="2020-09" db="EMBL/GenBank/DDBJ databases">
        <authorList>
            <person name="Kim M.K."/>
        </authorList>
    </citation>
    <scope>NUCLEOTIDE SEQUENCE</scope>
    <source>
        <strain evidence="5">BT704</strain>
    </source>
</reference>
<feature type="domain" description="AMP-binding enzyme C-terminal" evidence="4">
    <location>
        <begin position="300"/>
        <end position="371"/>
    </location>
</feature>
<evidence type="ECO:0000256" key="1">
    <source>
        <dbReference type="ARBA" id="ARBA00006432"/>
    </source>
</evidence>
<dbReference type="Pfam" id="PF00501">
    <property type="entry name" value="AMP-binding"/>
    <property type="match status" value="1"/>
</dbReference>
<dbReference type="Gene3D" id="3.40.50.12780">
    <property type="entry name" value="N-terminal domain of ligase-like"/>
    <property type="match status" value="1"/>
</dbReference>
<dbReference type="PANTHER" id="PTHR43201">
    <property type="entry name" value="ACYL-COA SYNTHETASE"/>
    <property type="match status" value="1"/>
</dbReference>
<dbReference type="SUPFAM" id="SSF56801">
    <property type="entry name" value="Acetyl-CoA synthetase-like"/>
    <property type="match status" value="1"/>
</dbReference>
<dbReference type="GO" id="GO:0006631">
    <property type="term" value="P:fatty acid metabolic process"/>
    <property type="evidence" value="ECO:0007669"/>
    <property type="project" value="TreeGrafter"/>
</dbReference>
<evidence type="ECO:0000259" key="3">
    <source>
        <dbReference type="Pfam" id="PF00501"/>
    </source>
</evidence>
<organism evidence="5 6">
    <name type="scientific">Spirosoma validum</name>
    <dbReference type="NCBI Taxonomy" id="2771355"/>
    <lineage>
        <taxon>Bacteria</taxon>
        <taxon>Pseudomonadati</taxon>
        <taxon>Bacteroidota</taxon>
        <taxon>Cytophagia</taxon>
        <taxon>Cytophagales</taxon>
        <taxon>Cytophagaceae</taxon>
        <taxon>Spirosoma</taxon>
    </lineage>
</organism>
<dbReference type="Gene3D" id="3.30.300.30">
    <property type="match status" value="1"/>
</dbReference>
<gene>
    <name evidence="5" type="ORF">IC230_15655</name>
</gene>
<evidence type="ECO:0000313" key="5">
    <source>
        <dbReference type="EMBL" id="MBD2754342.1"/>
    </source>
</evidence>
<comment type="caution">
    <text evidence="5">The sequence shown here is derived from an EMBL/GenBank/DDBJ whole genome shotgun (WGS) entry which is preliminary data.</text>
</comment>
<proteinExistence type="inferred from homology"/>
<dbReference type="Pfam" id="PF13193">
    <property type="entry name" value="AMP-binding_C"/>
    <property type="match status" value="1"/>
</dbReference>
<evidence type="ECO:0000256" key="2">
    <source>
        <dbReference type="ARBA" id="ARBA00022598"/>
    </source>
</evidence>
<keyword evidence="2" id="KW-0436">Ligase</keyword>
<dbReference type="InterPro" id="IPR045851">
    <property type="entry name" value="AMP-bd_C_sf"/>
</dbReference>
<dbReference type="InterPro" id="IPR042099">
    <property type="entry name" value="ANL_N_sf"/>
</dbReference>
<comment type="similarity">
    <text evidence="1">Belongs to the ATP-dependent AMP-binding enzyme family.</text>
</comment>
<accession>A0A927GE06</accession>
<dbReference type="EMBL" id="JACXAA010000005">
    <property type="protein sequence ID" value="MBD2754342.1"/>
    <property type="molecule type" value="Genomic_DNA"/>
</dbReference>
<protein>
    <submittedName>
        <fullName evidence="5">AMP-binding protein</fullName>
    </submittedName>
</protein>
<evidence type="ECO:0000259" key="4">
    <source>
        <dbReference type="Pfam" id="PF13193"/>
    </source>
</evidence>
<dbReference type="AlphaFoldDB" id="A0A927GE06"/>
<dbReference type="InterPro" id="IPR025110">
    <property type="entry name" value="AMP-bd_C"/>
</dbReference>
<feature type="domain" description="AMP-dependent synthetase/ligase" evidence="3">
    <location>
        <begin position="51"/>
        <end position="202"/>
    </location>
</feature>
<dbReference type="InterPro" id="IPR000873">
    <property type="entry name" value="AMP-dep_synth/lig_dom"/>
</dbReference>
<keyword evidence="6" id="KW-1185">Reference proteome</keyword>
<dbReference type="Proteomes" id="UP000653797">
    <property type="component" value="Unassembled WGS sequence"/>
</dbReference>
<dbReference type="PANTHER" id="PTHR43201:SF5">
    <property type="entry name" value="MEDIUM-CHAIN ACYL-COA LIGASE ACSF2, MITOCHONDRIAL"/>
    <property type="match status" value="1"/>
</dbReference>
<evidence type="ECO:0000313" key="6">
    <source>
        <dbReference type="Proteomes" id="UP000653797"/>
    </source>
</evidence>
<sequence length="382" mass="41883">MDFPSHKYILTSTTLFLDPSTPTNWPTPRTPYEADTLRFCRAWLSGQTEFTLHTSGSTGTPKPIQLTRAQMQASAHLTGQTLGLEPGDWALVCLNIHYVAGVMMLVRGLELGLPMTIIEPAGNPLVNFTPNESRFAFTAFVPLQLQTILETTPDRLPSLNRMKAILIGGAATSPALEQALQIITSPVYATYGMTETVSHIALRRLNGLQKSDLFTALDGVTLGVDERNCLHVTSAATNFERIQTNDVVTLPDPLHFRLLGRADRVINSGGVKIQPELVEQIIQTELLQLVQESNGVVPRLFVTGLPDDRLGQRVVVVVEQRAAGSGHGVKTDVFGGEWQAIQEVIREKLGPYFVPKELIPIDTFVETATGKVDQKATIARIR</sequence>
<name>A0A927GE06_9BACT</name>